<proteinExistence type="predicted"/>
<organism evidence="1 2">
    <name type="scientific">Durio zibethinus</name>
    <name type="common">Durian</name>
    <dbReference type="NCBI Taxonomy" id="66656"/>
    <lineage>
        <taxon>Eukaryota</taxon>
        <taxon>Viridiplantae</taxon>
        <taxon>Streptophyta</taxon>
        <taxon>Embryophyta</taxon>
        <taxon>Tracheophyta</taxon>
        <taxon>Spermatophyta</taxon>
        <taxon>Magnoliopsida</taxon>
        <taxon>eudicotyledons</taxon>
        <taxon>Gunneridae</taxon>
        <taxon>Pentapetalae</taxon>
        <taxon>rosids</taxon>
        <taxon>malvids</taxon>
        <taxon>Malvales</taxon>
        <taxon>Malvaceae</taxon>
        <taxon>Helicteroideae</taxon>
        <taxon>Durio</taxon>
    </lineage>
</organism>
<name>A0A6P6BA26_DURZI</name>
<dbReference type="AlphaFoldDB" id="A0A6P6BA26"/>
<dbReference type="PANTHER" id="PTHR43686">
    <property type="entry name" value="SULFURTRANSFERASE-RELATED"/>
    <property type="match status" value="1"/>
</dbReference>
<dbReference type="RefSeq" id="XP_022773791.1">
    <property type="nucleotide sequence ID" value="XM_022918056.1"/>
</dbReference>
<dbReference type="Proteomes" id="UP000515121">
    <property type="component" value="Unplaced"/>
</dbReference>
<evidence type="ECO:0000313" key="1">
    <source>
        <dbReference type="Proteomes" id="UP000515121"/>
    </source>
</evidence>
<dbReference type="GeneID" id="111316044"/>
<dbReference type="PANTHER" id="PTHR43686:SF1">
    <property type="entry name" value="AMINOTRAN_5 DOMAIN-CONTAINING PROTEIN"/>
    <property type="match status" value="1"/>
</dbReference>
<accession>A0A6P6BA26</accession>
<dbReference type="KEGG" id="dzi:111316044"/>
<protein>
    <submittedName>
        <fullName evidence="2">Uncharacterized protein LOC111316044</fullName>
    </submittedName>
</protein>
<sequence length="142" mass="16281">LQGYIVGKPGWTRVSFPYYMSNEEFEYIPAALEFVAIYGQRFLPLYHFNLRTGSWTFKKKALKDLVGKENSHGIHVLPLASAFQTISLDRDKIDAGKNDSSIILQYASYLKSAKPVAALLPKFPSRRRFHEDLDLNLLPFRV</sequence>
<reference evidence="2" key="1">
    <citation type="submission" date="2025-08" db="UniProtKB">
        <authorList>
            <consortium name="RefSeq"/>
        </authorList>
    </citation>
    <scope>IDENTIFICATION</scope>
    <source>
        <tissue evidence="2">Fruit stalk</tissue>
    </source>
</reference>
<evidence type="ECO:0000313" key="2">
    <source>
        <dbReference type="RefSeq" id="XP_022773791.1"/>
    </source>
</evidence>
<feature type="non-terminal residue" evidence="2">
    <location>
        <position position="1"/>
    </location>
</feature>
<keyword evidence="1" id="KW-1185">Reference proteome</keyword>
<dbReference type="OrthoDB" id="420046at2759"/>
<gene>
    <name evidence="2" type="primary">LOC111316044</name>
</gene>